<proteinExistence type="predicted"/>
<keyword evidence="3" id="KW-1185">Reference proteome</keyword>
<gene>
    <name evidence="2" type="ORF">F6X42_05605</name>
</gene>
<feature type="signal peptide" evidence="1">
    <location>
        <begin position="1"/>
        <end position="28"/>
    </location>
</feature>
<sequence>MTFGETGKTMRVRFLTFGLLLASAHAMASGRAILTADQAADRAAEVTQTYHQSSNRTQCLLFDVSDQKSHFMVGVHERHTPECGGDPNTAPVLFFMKLRKRDGYIVTNRRDGEHFAPLPRKP</sequence>
<evidence type="ECO:0000256" key="1">
    <source>
        <dbReference type="SAM" id="SignalP"/>
    </source>
</evidence>
<feature type="chain" id="PRO_5045911235" evidence="1">
    <location>
        <begin position="29"/>
        <end position="122"/>
    </location>
</feature>
<dbReference type="Proteomes" id="UP000736373">
    <property type="component" value="Unassembled WGS sequence"/>
</dbReference>
<organism evidence="2 3">
    <name type="scientific">Paraburkholderia podalyriae</name>
    <dbReference type="NCBI Taxonomy" id="1938811"/>
    <lineage>
        <taxon>Bacteria</taxon>
        <taxon>Pseudomonadati</taxon>
        <taxon>Pseudomonadota</taxon>
        <taxon>Betaproteobacteria</taxon>
        <taxon>Burkholderiales</taxon>
        <taxon>Burkholderiaceae</taxon>
        <taxon>Paraburkholderia</taxon>
    </lineage>
</organism>
<name>A0ABR7PIF6_9BURK</name>
<protein>
    <submittedName>
        <fullName evidence="2">Uncharacterized protein</fullName>
    </submittedName>
</protein>
<accession>A0ABR7PIF6</accession>
<dbReference type="RefSeq" id="WP_187633241.1">
    <property type="nucleotide sequence ID" value="NZ_VZQQ01000004.1"/>
</dbReference>
<keyword evidence="1" id="KW-0732">Signal</keyword>
<comment type="caution">
    <text evidence="2">The sequence shown here is derived from an EMBL/GenBank/DDBJ whole genome shotgun (WGS) entry which is preliminary data.</text>
</comment>
<evidence type="ECO:0000313" key="3">
    <source>
        <dbReference type="Proteomes" id="UP000736373"/>
    </source>
</evidence>
<evidence type="ECO:0000313" key="2">
    <source>
        <dbReference type="EMBL" id="MBC8746122.1"/>
    </source>
</evidence>
<reference evidence="2 3" key="1">
    <citation type="submission" date="2019-09" db="EMBL/GenBank/DDBJ databases">
        <title>Paraburkholderia podalyriae sp. nov., A South African Podalyria-associated rhizobium.</title>
        <authorList>
            <person name="Mavima L."/>
            <person name="Beukes C.W."/>
            <person name="Palmer M."/>
            <person name="De Meyer S.E."/>
            <person name="James E.K."/>
            <person name="Maluk M."/>
            <person name="Avontuur J.R."/>
            <person name="Chan W.Y."/>
            <person name="Venter S.N."/>
            <person name="Steenkamp E.T."/>
        </authorList>
    </citation>
    <scope>NUCLEOTIDE SEQUENCE [LARGE SCALE GENOMIC DNA]</scope>
    <source>
        <strain evidence="2 3">WC7.3b</strain>
    </source>
</reference>
<dbReference type="EMBL" id="VZQQ01000004">
    <property type="protein sequence ID" value="MBC8746122.1"/>
    <property type="molecule type" value="Genomic_DNA"/>
</dbReference>